<keyword evidence="5 6" id="KW-0472">Membrane</keyword>
<dbReference type="STRING" id="238.BBD35_12600"/>
<dbReference type="AlphaFoldDB" id="A0A1T3I1Z2"/>
<name>A0A1T3I1Z2_ELIME</name>
<dbReference type="InterPro" id="IPR011701">
    <property type="entry name" value="MFS"/>
</dbReference>
<dbReference type="GO" id="GO:0005886">
    <property type="term" value="C:plasma membrane"/>
    <property type="evidence" value="ECO:0007669"/>
    <property type="project" value="UniProtKB-SubCell"/>
</dbReference>
<keyword evidence="9" id="KW-1185">Reference proteome</keyword>
<dbReference type="RefSeq" id="WP_070904512.1">
    <property type="nucleotide sequence ID" value="NZ_CP016378.1"/>
</dbReference>
<feature type="transmembrane region" description="Helical" evidence="6">
    <location>
        <begin position="74"/>
        <end position="91"/>
    </location>
</feature>
<comment type="subcellular location">
    <subcellularLocation>
        <location evidence="1">Cell membrane</location>
        <topology evidence="1">Multi-pass membrane protein</topology>
    </subcellularLocation>
</comment>
<organism evidence="8 9">
    <name type="scientific">Elizabethkingia meningoseptica</name>
    <name type="common">Chryseobacterium meningosepticum</name>
    <dbReference type="NCBI Taxonomy" id="238"/>
    <lineage>
        <taxon>Bacteria</taxon>
        <taxon>Pseudomonadati</taxon>
        <taxon>Bacteroidota</taxon>
        <taxon>Flavobacteriia</taxon>
        <taxon>Flavobacteriales</taxon>
        <taxon>Weeksellaceae</taxon>
        <taxon>Elizabethkingia</taxon>
    </lineage>
</organism>
<evidence type="ECO:0000256" key="3">
    <source>
        <dbReference type="ARBA" id="ARBA00022692"/>
    </source>
</evidence>
<evidence type="ECO:0000256" key="4">
    <source>
        <dbReference type="ARBA" id="ARBA00022989"/>
    </source>
</evidence>
<dbReference type="CDD" id="cd17320">
    <property type="entry name" value="MFS_MdfA_MDR_like"/>
    <property type="match status" value="1"/>
</dbReference>
<dbReference type="PANTHER" id="PTHR43124">
    <property type="entry name" value="PURINE EFFLUX PUMP PBUE"/>
    <property type="match status" value="1"/>
</dbReference>
<keyword evidence="2" id="KW-1003">Cell membrane</keyword>
<reference evidence="8 9" key="1">
    <citation type="submission" date="2016-11" db="EMBL/GenBank/DDBJ databases">
        <title>Genome sequence and comparative genomic analysis of clinical strain Elizabethkingia meningoseptica 61421 PRCM.</title>
        <authorList>
            <person name="Wang M."/>
            <person name="Hu S."/>
            <person name="Cao L."/>
            <person name="Jiang T."/>
            <person name="Zhou Y."/>
            <person name="Ming D."/>
        </authorList>
    </citation>
    <scope>NUCLEOTIDE SEQUENCE [LARGE SCALE GENOMIC DNA]</scope>
    <source>
        <strain evidence="8 9">61421 PRCM</strain>
    </source>
</reference>
<keyword evidence="3 6" id="KW-0812">Transmembrane</keyword>
<keyword evidence="4 6" id="KW-1133">Transmembrane helix</keyword>
<dbReference type="InterPro" id="IPR050189">
    <property type="entry name" value="MFS_Efflux_Transporters"/>
</dbReference>
<evidence type="ECO:0000256" key="5">
    <source>
        <dbReference type="ARBA" id="ARBA00023136"/>
    </source>
</evidence>
<evidence type="ECO:0000313" key="8">
    <source>
        <dbReference type="EMBL" id="OOH94320.1"/>
    </source>
</evidence>
<dbReference type="OrthoDB" id="9783823at2"/>
<evidence type="ECO:0000259" key="7">
    <source>
        <dbReference type="PROSITE" id="PS50850"/>
    </source>
</evidence>
<dbReference type="Pfam" id="PF07690">
    <property type="entry name" value="MFS_1"/>
    <property type="match status" value="1"/>
</dbReference>
<feature type="transmembrane region" description="Helical" evidence="6">
    <location>
        <begin position="41"/>
        <end position="62"/>
    </location>
</feature>
<proteinExistence type="predicted"/>
<dbReference type="InterPro" id="IPR020846">
    <property type="entry name" value="MFS_dom"/>
</dbReference>
<evidence type="ECO:0000256" key="6">
    <source>
        <dbReference type="SAM" id="Phobius"/>
    </source>
</evidence>
<feature type="transmembrane region" description="Helical" evidence="6">
    <location>
        <begin position="158"/>
        <end position="176"/>
    </location>
</feature>
<dbReference type="Gene3D" id="1.20.1720.10">
    <property type="entry name" value="Multidrug resistance protein D"/>
    <property type="match status" value="1"/>
</dbReference>
<sequence length="380" mass="41803">MKKTNPLWLLILLVMFPQFVETIYSPALPLIARQFDVNEETAVLTISLYFIAFASGIIFWGIQSDRIGRKKSMIYGLLTYSIGAILAIQARNFQILLLARIISAFGIAVGSVVTQTILRDLYTKEQIGKAFSLVGIGLSISPVIGMLTGSIVASNIGYMGIFSLLFILAILLIFLARKNLNETIIPDRNINLKSTSLLLKRMLKDAFIWRDSILVMGFNVLLFSYYSLAPFIFKKEGFTSTEFGYSGFVLALGTFSGAMINKYLIKKGYQSETLIRTGTIMAFIAALLVYISGAHIWFLAPFCLIVTAYGIAIPNILSIALLRYKNETGSAGAVFGLIYYVLIGSGLIITGFIQHLGVSLLLFSGISLITNQLIKKATTP</sequence>
<feature type="transmembrane region" description="Helical" evidence="6">
    <location>
        <begin position="207"/>
        <end position="228"/>
    </location>
</feature>
<dbReference type="EMBL" id="MPOG01000014">
    <property type="protein sequence ID" value="OOH94320.1"/>
    <property type="molecule type" value="Genomic_DNA"/>
</dbReference>
<evidence type="ECO:0000256" key="2">
    <source>
        <dbReference type="ARBA" id="ARBA00022475"/>
    </source>
</evidence>
<evidence type="ECO:0000313" key="9">
    <source>
        <dbReference type="Proteomes" id="UP000188947"/>
    </source>
</evidence>
<feature type="transmembrane region" description="Helical" evidence="6">
    <location>
        <begin position="243"/>
        <end position="261"/>
    </location>
</feature>
<dbReference type="eggNOG" id="COG2814">
    <property type="taxonomic scope" value="Bacteria"/>
</dbReference>
<evidence type="ECO:0000256" key="1">
    <source>
        <dbReference type="ARBA" id="ARBA00004651"/>
    </source>
</evidence>
<dbReference type="PANTHER" id="PTHR43124:SF3">
    <property type="entry name" value="CHLORAMPHENICOL EFFLUX PUMP RV0191"/>
    <property type="match status" value="1"/>
</dbReference>
<protein>
    <submittedName>
        <fullName evidence="8">MFS transporter</fullName>
    </submittedName>
</protein>
<feature type="transmembrane region" description="Helical" evidence="6">
    <location>
        <begin position="329"/>
        <end position="349"/>
    </location>
</feature>
<feature type="transmembrane region" description="Helical" evidence="6">
    <location>
        <begin position="273"/>
        <end position="291"/>
    </location>
</feature>
<feature type="domain" description="Major facilitator superfamily (MFS) profile" evidence="7">
    <location>
        <begin position="6"/>
        <end position="380"/>
    </location>
</feature>
<dbReference type="Proteomes" id="UP000188947">
    <property type="component" value="Unassembled WGS sequence"/>
</dbReference>
<gene>
    <name evidence="8" type="ORF">BMF97_13280</name>
</gene>
<dbReference type="SUPFAM" id="SSF103473">
    <property type="entry name" value="MFS general substrate transporter"/>
    <property type="match status" value="1"/>
</dbReference>
<feature type="transmembrane region" description="Helical" evidence="6">
    <location>
        <begin position="297"/>
        <end position="322"/>
    </location>
</feature>
<feature type="transmembrane region" description="Helical" evidence="6">
    <location>
        <begin position="130"/>
        <end position="152"/>
    </location>
</feature>
<dbReference type="PROSITE" id="PS50850">
    <property type="entry name" value="MFS"/>
    <property type="match status" value="1"/>
</dbReference>
<dbReference type="InterPro" id="IPR036259">
    <property type="entry name" value="MFS_trans_sf"/>
</dbReference>
<accession>A0A1T3I1Z2</accession>
<feature type="transmembrane region" description="Helical" evidence="6">
    <location>
        <begin position="97"/>
        <end position="118"/>
    </location>
</feature>
<dbReference type="GO" id="GO:0022857">
    <property type="term" value="F:transmembrane transporter activity"/>
    <property type="evidence" value="ECO:0007669"/>
    <property type="project" value="InterPro"/>
</dbReference>
<comment type="caution">
    <text evidence="8">The sequence shown here is derived from an EMBL/GenBank/DDBJ whole genome shotgun (WGS) entry which is preliminary data.</text>
</comment>